<dbReference type="RefSeq" id="WP_379912988.1">
    <property type="nucleotide sequence ID" value="NZ_JBHSWE010000001.1"/>
</dbReference>
<dbReference type="InterPro" id="IPR026634">
    <property type="entry name" value="TPST-like"/>
</dbReference>
<dbReference type="PANTHER" id="PTHR12788:SF10">
    <property type="entry name" value="PROTEIN-TYROSINE SULFOTRANSFERASE"/>
    <property type="match status" value="1"/>
</dbReference>
<accession>A0ABW1ZYR2</accession>
<dbReference type="PANTHER" id="PTHR12788">
    <property type="entry name" value="PROTEIN-TYROSINE SULFOTRANSFERASE 2"/>
    <property type="match status" value="1"/>
</dbReference>
<reference evidence="3" key="1">
    <citation type="journal article" date="2019" name="Int. J. Syst. Evol. Microbiol.">
        <title>The Global Catalogue of Microorganisms (GCM) 10K type strain sequencing project: providing services to taxonomists for standard genome sequencing and annotation.</title>
        <authorList>
            <consortium name="The Broad Institute Genomics Platform"/>
            <consortium name="The Broad Institute Genome Sequencing Center for Infectious Disease"/>
            <person name="Wu L."/>
            <person name="Ma J."/>
        </authorList>
    </citation>
    <scope>NUCLEOTIDE SEQUENCE [LARGE SCALE GENOMIC DNA]</scope>
    <source>
        <strain evidence="3">NBRC 111756</strain>
    </source>
</reference>
<keyword evidence="3" id="KW-1185">Reference proteome</keyword>
<sequence>MIGAHPDIAMINEPELIYALYRAGYLQQGLAGADPGEVIEQLGVVGLCRQHLEGLTPERVEKLRERRGDLSIRELYETLLPRPEAPIWGEKSLNNNFFVEALSRLYPEAVFVSVVRDPRSVLLSLAVKRKLVEEQADGLRIRQPVALARTLEIEGYKWALWNRVALDNARRVKPGRWLALRYEDLVEDPETGMRALCRSLEMEFDPMMLSSQARKNDPVLSTASRGAHARLSGELDRSRISAYRKWPAWALAIIEHHCGEAMVAFDYPPVTPGRSLAGAWARLSVPVFGAFNRRKKRKFRRQRGL</sequence>
<evidence type="ECO:0000313" key="2">
    <source>
        <dbReference type="EMBL" id="MFC6670333.1"/>
    </source>
</evidence>
<evidence type="ECO:0000256" key="1">
    <source>
        <dbReference type="ARBA" id="ARBA00022679"/>
    </source>
</evidence>
<dbReference type="SUPFAM" id="SSF52540">
    <property type="entry name" value="P-loop containing nucleoside triphosphate hydrolases"/>
    <property type="match status" value="1"/>
</dbReference>
<protein>
    <submittedName>
        <fullName evidence="2">Sulfotransferase family protein</fullName>
        <ecNumber evidence="2">2.8.2.-</ecNumber>
    </submittedName>
</protein>
<comment type="caution">
    <text evidence="2">The sequence shown here is derived from an EMBL/GenBank/DDBJ whole genome shotgun (WGS) entry which is preliminary data.</text>
</comment>
<dbReference type="EC" id="2.8.2.-" evidence="2"/>
<gene>
    <name evidence="2" type="ORF">ACFQDL_09760</name>
</gene>
<dbReference type="InterPro" id="IPR027417">
    <property type="entry name" value="P-loop_NTPase"/>
</dbReference>
<dbReference type="EMBL" id="JBHSWE010000001">
    <property type="protein sequence ID" value="MFC6670333.1"/>
    <property type="molecule type" value="Genomic_DNA"/>
</dbReference>
<dbReference type="GO" id="GO:0016740">
    <property type="term" value="F:transferase activity"/>
    <property type="evidence" value="ECO:0007669"/>
    <property type="project" value="UniProtKB-KW"/>
</dbReference>
<proteinExistence type="predicted"/>
<dbReference type="Proteomes" id="UP001596422">
    <property type="component" value="Unassembled WGS sequence"/>
</dbReference>
<dbReference type="Pfam" id="PF13469">
    <property type="entry name" value="Sulfotransfer_3"/>
    <property type="match status" value="1"/>
</dbReference>
<organism evidence="2 3">
    <name type="scientific">Marinobacterium aestuariivivens</name>
    <dbReference type="NCBI Taxonomy" id="1698799"/>
    <lineage>
        <taxon>Bacteria</taxon>
        <taxon>Pseudomonadati</taxon>
        <taxon>Pseudomonadota</taxon>
        <taxon>Gammaproteobacteria</taxon>
        <taxon>Oceanospirillales</taxon>
        <taxon>Oceanospirillaceae</taxon>
        <taxon>Marinobacterium</taxon>
    </lineage>
</organism>
<name>A0ABW1ZYR2_9GAMM</name>
<evidence type="ECO:0000313" key="3">
    <source>
        <dbReference type="Proteomes" id="UP001596422"/>
    </source>
</evidence>
<keyword evidence="1 2" id="KW-0808">Transferase</keyword>
<dbReference type="Gene3D" id="3.40.50.300">
    <property type="entry name" value="P-loop containing nucleotide triphosphate hydrolases"/>
    <property type="match status" value="1"/>
</dbReference>